<dbReference type="InterPro" id="IPR020471">
    <property type="entry name" value="AKR"/>
</dbReference>
<dbReference type="PRINTS" id="PR00069">
    <property type="entry name" value="ALDKETRDTASE"/>
</dbReference>
<keyword evidence="6" id="KW-1185">Reference proteome</keyword>
<name>A0A7R9KG72_9ACAR</name>
<keyword evidence="3" id="KW-0560">Oxidoreductase</keyword>
<dbReference type="InterPro" id="IPR023210">
    <property type="entry name" value="NADP_OxRdtase_dom"/>
</dbReference>
<dbReference type="EMBL" id="CAJPIZ010000991">
    <property type="protein sequence ID" value="CAG2102674.1"/>
    <property type="molecule type" value="Genomic_DNA"/>
</dbReference>
<protein>
    <recommendedName>
        <fullName evidence="4">NADP-dependent oxidoreductase domain-containing protein</fullName>
    </recommendedName>
</protein>
<evidence type="ECO:0000313" key="6">
    <source>
        <dbReference type="Proteomes" id="UP000759131"/>
    </source>
</evidence>
<dbReference type="SUPFAM" id="SSF51430">
    <property type="entry name" value="NAD(P)-linked oxidoreductase"/>
    <property type="match status" value="2"/>
</dbReference>
<accession>A0A7R9KG72</accession>
<feature type="domain" description="NADP-dependent oxidoreductase" evidence="4">
    <location>
        <begin position="230"/>
        <end position="494"/>
    </location>
</feature>
<dbReference type="PANTHER" id="PTHR11732">
    <property type="entry name" value="ALDO/KETO REDUCTASE"/>
    <property type="match status" value="1"/>
</dbReference>
<dbReference type="EMBL" id="OC855566">
    <property type="protein sequence ID" value="CAD7622244.1"/>
    <property type="molecule type" value="Genomic_DNA"/>
</dbReference>
<organism evidence="5">
    <name type="scientific">Medioppia subpectinata</name>
    <dbReference type="NCBI Taxonomy" id="1979941"/>
    <lineage>
        <taxon>Eukaryota</taxon>
        <taxon>Metazoa</taxon>
        <taxon>Ecdysozoa</taxon>
        <taxon>Arthropoda</taxon>
        <taxon>Chelicerata</taxon>
        <taxon>Arachnida</taxon>
        <taxon>Acari</taxon>
        <taxon>Acariformes</taxon>
        <taxon>Sarcoptiformes</taxon>
        <taxon>Oribatida</taxon>
        <taxon>Brachypylina</taxon>
        <taxon>Oppioidea</taxon>
        <taxon>Oppiidae</taxon>
        <taxon>Medioppia</taxon>
    </lineage>
</organism>
<keyword evidence="2" id="KW-0521">NADP</keyword>
<comment type="similarity">
    <text evidence="1">Belongs to the aldo/keto reductase family.</text>
</comment>
<evidence type="ECO:0000313" key="5">
    <source>
        <dbReference type="EMBL" id="CAD7622244.1"/>
    </source>
</evidence>
<feature type="domain" description="NADP-dependent oxidoreductase" evidence="4">
    <location>
        <begin position="34"/>
        <end position="158"/>
    </location>
</feature>
<dbReference type="PROSITE" id="PS00063">
    <property type="entry name" value="ALDOKETO_REDUCTASE_3"/>
    <property type="match status" value="1"/>
</dbReference>
<dbReference type="GO" id="GO:0016491">
    <property type="term" value="F:oxidoreductase activity"/>
    <property type="evidence" value="ECO:0007669"/>
    <property type="project" value="UniProtKB-KW"/>
</dbReference>
<evidence type="ECO:0000256" key="3">
    <source>
        <dbReference type="ARBA" id="ARBA00023002"/>
    </source>
</evidence>
<reference evidence="5" key="1">
    <citation type="submission" date="2020-11" db="EMBL/GenBank/DDBJ databases">
        <authorList>
            <person name="Tran Van P."/>
        </authorList>
    </citation>
    <scope>NUCLEOTIDE SEQUENCE</scope>
</reference>
<evidence type="ECO:0000256" key="1">
    <source>
        <dbReference type="ARBA" id="ARBA00007905"/>
    </source>
</evidence>
<dbReference type="CDD" id="cd19071">
    <property type="entry name" value="AKR_AKR1-5-like"/>
    <property type="match status" value="1"/>
</dbReference>
<dbReference type="PROSITE" id="PS00798">
    <property type="entry name" value="ALDOKETO_REDUCTASE_1"/>
    <property type="match status" value="2"/>
</dbReference>
<dbReference type="Gene3D" id="3.20.20.100">
    <property type="entry name" value="NADP-dependent oxidoreductase domain"/>
    <property type="match status" value="2"/>
</dbReference>
<dbReference type="AlphaFoldDB" id="A0A7R9KG72"/>
<proteinExistence type="inferred from homology"/>
<dbReference type="OrthoDB" id="416253at2759"/>
<dbReference type="Proteomes" id="UP000759131">
    <property type="component" value="Unassembled WGS sequence"/>
</dbReference>
<gene>
    <name evidence="5" type="ORF">OSB1V03_LOCUS2709</name>
</gene>
<dbReference type="FunFam" id="3.20.20.100:FF:000006">
    <property type="entry name" value="Aldo-keto reductase family 1 member A1"/>
    <property type="match status" value="1"/>
</dbReference>
<dbReference type="PROSITE" id="PS00062">
    <property type="entry name" value="ALDOKETO_REDUCTASE_2"/>
    <property type="match status" value="1"/>
</dbReference>
<sequence>MAAIAAKVPNLTLNDGHKFPIVGLGTYEAPPGVVEKVVRVAIDAGYRHFDCADFYENEHEVGQALRDAIRDGKVTRDQLFITTKVWPNWHGKGRPTKSIQRSLKNLGFPYVDLLLIHWPTPLKQVDDDFYPQDANGQALFDESIQLIDVWKEFEQIKRDAHTSVSPTLPSPPPTTIHTTAAALRIPVLSLSNRHTILWITLSKVPNLTLNDGHKFPIVGLGTYEAPPGVVEKVVRVAIDAGYRHFDCADFYENEHEVGQALRDAIRDGKVTRDQLFITTKVWPNWHGKGRPTKSIQRSLKNLGFPYVDLLLIHWPTPLKQVDDDFYPQDANGQALFDESIQLIDVWKEFEQIKRDGLTKSIGVSNFNSQQIDDLIKNSSTVPAVNQVECHPYLNQDKLLQWCRQRGIHLTAYSPLARTGTVEEKNTTSPLDIPLIKELAVKYGVSAAAVCIKWQTQRGVAVIPKSATKERIVANIDIFHFNLTDTEVQAINALNKDWRNNTWSQFGINKHRNWPFHIPF</sequence>
<evidence type="ECO:0000259" key="4">
    <source>
        <dbReference type="Pfam" id="PF00248"/>
    </source>
</evidence>
<dbReference type="InterPro" id="IPR036812">
    <property type="entry name" value="NAD(P)_OxRdtase_dom_sf"/>
</dbReference>
<dbReference type="InterPro" id="IPR018170">
    <property type="entry name" value="Aldo/ket_reductase_CS"/>
</dbReference>
<evidence type="ECO:0000256" key="2">
    <source>
        <dbReference type="ARBA" id="ARBA00022857"/>
    </source>
</evidence>
<dbReference type="Pfam" id="PF00248">
    <property type="entry name" value="Aldo_ket_red"/>
    <property type="match status" value="2"/>
</dbReference>